<evidence type="ECO:0000256" key="1">
    <source>
        <dbReference type="SAM" id="MobiDB-lite"/>
    </source>
</evidence>
<protein>
    <submittedName>
        <fullName evidence="3">Uncharacterized protein</fullName>
    </submittedName>
</protein>
<evidence type="ECO:0000313" key="2">
    <source>
        <dbReference type="Proteomes" id="UP000046395"/>
    </source>
</evidence>
<proteinExistence type="predicted"/>
<dbReference type="AlphaFoldDB" id="A0A5S6R5S8"/>
<evidence type="ECO:0000313" key="3">
    <source>
        <dbReference type="WBParaSite" id="TMUE_3000014788.1"/>
    </source>
</evidence>
<reference evidence="3" key="1">
    <citation type="submission" date="2019-12" db="UniProtKB">
        <authorList>
            <consortium name="WormBaseParasite"/>
        </authorList>
    </citation>
    <scope>IDENTIFICATION</scope>
</reference>
<name>A0A5S6R5S8_TRIMR</name>
<sequence length="112" mass="12509">MAASHWGEKNLPSARMPRGRANGAHPFEMIDARPRKRLYKTLPNIPGDSLRARWRCRRIWSLYPAHIWPTRAWMAPVNGIGFGRHTRSFAASFFASAFKGDADGGATLASVC</sequence>
<feature type="region of interest" description="Disordered" evidence="1">
    <location>
        <begin position="1"/>
        <end position="27"/>
    </location>
</feature>
<dbReference type="WBParaSite" id="TMUE_3000014788.1">
    <property type="protein sequence ID" value="TMUE_3000014788.1"/>
    <property type="gene ID" value="WBGene00302326"/>
</dbReference>
<keyword evidence="2" id="KW-1185">Reference proteome</keyword>
<organism evidence="2 3">
    <name type="scientific">Trichuris muris</name>
    <name type="common">Mouse whipworm</name>
    <dbReference type="NCBI Taxonomy" id="70415"/>
    <lineage>
        <taxon>Eukaryota</taxon>
        <taxon>Metazoa</taxon>
        <taxon>Ecdysozoa</taxon>
        <taxon>Nematoda</taxon>
        <taxon>Enoplea</taxon>
        <taxon>Dorylaimia</taxon>
        <taxon>Trichinellida</taxon>
        <taxon>Trichuridae</taxon>
        <taxon>Trichuris</taxon>
    </lineage>
</organism>
<dbReference type="Proteomes" id="UP000046395">
    <property type="component" value="Unassembled WGS sequence"/>
</dbReference>
<accession>A0A5S6R5S8</accession>